<evidence type="ECO:0000259" key="6">
    <source>
        <dbReference type="Pfam" id="PF22916"/>
    </source>
</evidence>
<dbReference type="Proteomes" id="UP000007264">
    <property type="component" value="Unassembled WGS sequence"/>
</dbReference>
<dbReference type="InterPro" id="IPR053940">
    <property type="entry name" value="UTP25_NTPase-like"/>
</dbReference>
<dbReference type="PANTHER" id="PTHR12933">
    <property type="entry name" value="ORF PROTEIN-RELATED"/>
    <property type="match status" value="1"/>
</dbReference>
<dbReference type="RefSeq" id="XP_005644942.1">
    <property type="nucleotide sequence ID" value="XM_005644885.1"/>
</dbReference>
<dbReference type="KEGG" id="csl:COCSUDRAFT_18398"/>
<reference evidence="7 8" key="1">
    <citation type="journal article" date="2012" name="Genome Biol.">
        <title>The genome of the polar eukaryotic microalga coccomyxa subellipsoidea reveals traits of cold adaptation.</title>
        <authorList>
            <person name="Blanc G."/>
            <person name="Agarkova I."/>
            <person name="Grimwood J."/>
            <person name="Kuo A."/>
            <person name="Brueggeman A."/>
            <person name="Dunigan D."/>
            <person name="Gurnon J."/>
            <person name="Ladunga I."/>
            <person name="Lindquist E."/>
            <person name="Lucas S."/>
            <person name="Pangilinan J."/>
            <person name="Proschold T."/>
            <person name="Salamov A."/>
            <person name="Schmutz J."/>
            <person name="Weeks D."/>
            <person name="Yamada T."/>
            <person name="Claverie J.M."/>
            <person name="Grigoriev I."/>
            <person name="Van Etten J."/>
            <person name="Lomsadze A."/>
            <person name="Borodovsky M."/>
        </authorList>
    </citation>
    <scope>NUCLEOTIDE SEQUENCE [LARGE SCALE GENOMIC DNA]</scope>
    <source>
        <strain evidence="7 8">C-169</strain>
    </source>
</reference>
<evidence type="ECO:0000256" key="4">
    <source>
        <dbReference type="SAM" id="MobiDB-lite"/>
    </source>
</evidence>
<dbReference type="STRING" id="574566.I0YPS9"/>
<protein>
    <submittedName>
        <fullName evidence="7">DUF1253-domain-containing protein</fullName>
    </submittedName>
</protein>
<evidence type="ECO:0000313" key="8">
    <source>
        <dbReference type="Proteomes" id="UP000007264"/>
    </source>
</evidence>
<feature type="domain" description="UTP25 C-terminal" evidence="5">
    <location>
        <begin position="286"/>
        <end position="469"/>
    </location>
</feature>
<evidence type="ECO:0000313" key="7">
    <source>
        <dbReference type="EMBL" id="EIE20398.1"/>
    </source>
</evidence>
<dbReference type="AlphaFoldDB" id="I0YPS9"/>
<keyword evidence="3" id="KW-0539">Nucleus</keyword>
<proteinExistence type="inferred from homology"/>
<feature type="region of interest" description="Disordered" evidence="4">
    <location>
        <begin position="101"/>
        <end position="124"/>
    </location>
</feature>
<feature type="compositionally biased region" description="Gly residues" evidence="4">
    <location>
        <begin position="114"/>
        <end position="124"/>
    </location>
</feature>
<dbReference type="GeneID" id="17038374"/>
<name>I0YPS9_COCSC</name>
<comment type="caution">
    <text evidence="7">The sequence shown here is derived from an EMBL/GenBank/DDBJ whole genome shotgun (WGS) entry which is preliminary data.</text>
</comment>
<evidence type="ECO:0000256" key="2">
    <source>
        <dbReference type="ARBA" id="ARBA00009223"/>
    </source>
</evidence>
<dbReference type="EMBL" id="AGSI01000015">
    <property type="protein sequence ID" value="EIE20398.1"/>
    <property type="molecule type" value="Genomic_DNA"/>
</dbReference>
<comment type="similarity">
    <text evidence="2">Belongs to the UTP25 family.</text>
</comment>
<dbReference type="GO" id="GO:0032040">
    <property type="term" value="C:small-subunit processome"/>
    <property type="evidence" value="ECO:0007669"/>
    <property type="project" value="TreeGrafter"/>
</dbReference>
<evidence type="ECO:0000256" key="1">
    <source>
        <dbReference type="ARBA" id="ARBA00004604"/>
    </source>
</evidence>
<dbReference type="InterPro" id="IPR010678">
    <property type="entry name" value="UTP25"/>
</dbReference>
<organism evidence="7 8">
    <name type="scientific">Coccomyxa subellipsoidea (strain C-169)</name>
    <name type="common">Green microalga</name>
    <dbReference type="NCBI Taxonomy" id="574566"/>
    <lineage>
        <taxon>Eukaryota</taxon>
        <taxon>Viridiplantae</taxon>
        <taxon>Chlorophyta</taxon>
        <taxon>core chlorophytes</taxon>
        <taxon>Trebouxiophyceae</taxon>
        <taxon>Trebouxiophyceae incertae sedis</taxon>
        <taxon>Coccomyxaceae</taxon>
        <taxon>Coccomyxa</taxon>
        <taxon>Coccomyxa subellipsoidea</taxon>
    </lineage>
</organism>
<keyword evidence="8" id="KW-1185">Reference proteome</keyword>
<dbReference type="GO" id="GO:0019843">
    <property type="term" value="F:rRNA binding"/>
    <property type="evidence" value="ECO:0007669"/>
    <property type="project" value="TreeGrafter"/>
</dbReference>
<dbReference type="Pfam" id="PF22916">
    <property type="entry name" value="UTP25_NTPase-like"/>
    <property type="match status" value="1"/>
</dbReference>
<dbReference type="eggNOG" id="KOG2340">
    <property type="taxonomic scope" value="Eukaryota"/>
</dbReference>
<evidence type="ECO:0000256" key="3">
    <source>
        <dbReference type="ARBA" id="ARBA00023242"/>
    </source>
</evidence>
<dbReference type="PANTHER" id="PTHR12933:SF0">
    <property type="entry name" value="U3 SMALL NUCLEOLAR RNA-ASSOCIATED PROTEIN 25 HOMOLOG"/>
    <property type="match status" value="1"/>
</dbReference>
<evidence type="ECO:0000259" key="5">
    <source>
        <dbReference type="Pfam" id="PF06862"/>
    </source>
</evidence>
<dbReference type="InterPro" id="IPR027417">
    <property type="entry name" value="P-loop_NTPase"/>
</dbReference>
<dbReference type="Pfam" id="PF06862">
    <property type="entry name" value="Utp25_C"/>
    <property type="match status" value="1"/>
</dbReference>
<sequence>QQNDPIMDAYLLHCINHVSTAAGLIKKNNERLKAGGADGGDTPRDQGFTRAKVLILLPLRSTALRVVSRLLDLAQKENRADSIQNKQRFLEDFGAAGIDDEDEEGGGIEKVGAKSGGGRGGPAGGTPAEHAALFGGNSDDHFRLGMKVTRGAIKLYADFLQSDIIVASPIALATKLAEPPPEEGGGPADFLSSIEIAVVDRADVLLMQNWAHVVTVFEAMNKVPQAQHGTDIMRVRESFLSGNGGAYRQTLLMSSLMSAEMNALTNRACANWTGRVRLRVDHQGVLGQVIPQVRQLFERLPAASAAADADARFEHFRANLWPRMKETGAKGQLIFVSSYFDYVRLRNFLKEEGAAFAGLSEYAAPKAAARGRSLFADGRLPLALLTERSHFYNRARVRGVKDLLFYQLPHHAHFYPEMVNLLRARDESAMTHATVTALFTRFDALRLEPVVGGSRARKLLKSSTGTFLFC</sequence>
<dbReference type="InterPro" id="IPR053939">
    <property type="entry name" value="UTP25_C"/>
</dbReference>
<comment type="subcellular location">
    <subcellularLocation>
        <location evidence="1">Nucleus</location>
        <location evidence="1">Nucleolus</location>
    </subcellularLocation>
</comment>
<gene>
    <name evidence="7" type="ORF">COCSUDRAFT_18398</name>
</gene>
<dbReference type="GO" id="GO:0034511">
    <property type="term" value="F:U3 snoRNA binding"/>
    <property type="evidence" value="ECO:0007669"/>
    <property type="project" value="InterPro"/>
</dbReference>
<dbReference type="GO" id="GO:0000462">
    <property type="term" value="P:maturation of SSU-rRNA from tricistronic rRNA transcript (SSU-rRNA, 5.8S rRNA, LSU-rRNA)"/>
    <property type="evidence" value="ECO:0007669"/>
    <property type="project" value="TreeGrafter"/>
</dbReference>
<dbReference type="Gene3D" id="3.40.50.300">
    <property type="entry name" value="P-loop containing nucleotide triphosphate hydrolases"/>
    <property type="match status" value="1"/>
</dbReference>
<accession>I0YPS9</accession>
<dbReference type="OrthoDB" id="10264378at2759"/>
<feature type="non-terminal residue" evidence="7">
    <location>
        <position position="1"/>
    </location>
</feature>
<feature type="domain" description="UTP25 NTP hydrolase-like" evidence="6">
    <location>
        <begin position="2"/>
        <end position="276"/>
    </location>
</feature>